<reference evidence="3 4" key="1">
    <citation type="submission" date="2018-07" db="EMBL/GenBank/DDBJ databases">
        <title>Genomic Encyclopedia of Type Strains, Phase III (KMG-III): the genomes of soil and plant-associated and newly described type strains.</title>
        <authorList>
            <person name="Whitman W."/>
        </authorList>
    </citation>
    <scope>NUCLEOTIDE SEQUENCE [LARGE SCALE GENOMIC DNA]</scope>
    <source>
        <strain evidence="3 4">CECT 8488</strain>
    </source>
</reference>
<dbReference type="EMBL" id="QRDW01000016">
    <property type="protein sequence ID" value="RED44165.1"/>
    <property type="molecule type" value="Genomic_DNA"/>
</dbReference>
<name>A0A3D9H3U2_9PROT</name>
<dbReference type="Pfam" id="PF01497">
    <property type="entry name" value="Peripla_BP_2"/>
    <property type="match status" value="1"/>
</dbReference>
<keyword evidence="1" id="KW-0732">Signal</keyword>
<accession>A0A3D9H3U2</accession>
<dbReference type="RefSeq" id="WP_115939191.1">
    <property type="nucleotide sequence ID" value="NZ_QRDW01000016.1"/>
</dbReference>
<comment type="caution">
    <text evidence="3">The sequence shown here is derived from an EMBL/GenBank/DDBJ whole genome shotgun (WGS) entry which is preliminary data.</text>
</comment>
<feature type="chain" id="PRO_5017567172" evidence="1">
    <location>
        <begin position="31"/>
        <end position="312"/>
    </location>
</feature>
<dbReference type="InterPro" id="IPR002491">
    <property type="entry name" value="ABC_transptr_periplasmic_BD"/>
</dbReference>
<gene>
    <name evidence="3" type="ORF">DFP90_1166</name>
</gene>
<dbReference type="SUPFAM" id="SSF53807">
    <property type="entry name" value="Helical backbone' metal receptor"/>
    <property type="match status" value="1"/>
</dbReference>
<protein>
    <submittedName>
        <fullName evidence="3">Iron complex transport system substrate-binding protein</fullName>
    </submittedName>
</protein>
<evidence type="ECO:0000259" key="2">
    <source>
        <dbReference type="PROSITE" id="PS50983"/>
    </source>
</evidence>
<dbReference type="PANTHER" id="PTHR30535">
    <property type="entry name" value="VITAMIN B12-BINDING PROTEIN"/>
    <property type="match status" value="1"/>
</dbReference>
<keyword evidence="4" id="KW-1185">Reference proteome</keyword>
<dbReference type="PANTHER" id="PTHR30535:SF4">
    <property type="entry name" value="HEMIN-BINDING PERIPLASMIC PROTEIN HMUT"/>
    <property type="match status" value="1"/>
</dbReference>
<organism evidence="3 4">
    <name type="scientific">Aestuariispira insulae</name>
    <dbReference type="NCBI Taxonomy" id="1461337"/>
    <lineage>
        <taxon>Bacteria</taxon>
        <taxon>Pseudomonadati</taxon>
        <taxon>Pseudomonadota</taxon>
        <taxon>Alphaproteobacteria</taxon>
        <taxon>Rhodospirillales</taxon>
        <taxon>Kiloniellaceae</taxon>
        <taxon>Aestuariispira</taxon>
    </lineage>
</organism>
<feature type="signal peptide" evidence="1">
    <location>
        <begin position="1"/>
        <end position="30"/>
    </location>
</feature>
<feature type="domain" description="Fe/B12 periplasmic-binding" evidence="2">
    <location>
        <begin position="38"/>
        <end position="297"/>
    </location>
</feature>
<evidence type="ECO:0000256" key="1">
    <source>
        <dbReference type="SAM" id="SignalP"/>
    </source>
</evidence>
<dbReference type="PROSITE" id="PS51318">
    <property type="entry name" value="TAT"/>
    <property type="match status" value="1"/>
</dbReference>
<dbReference type="OrthoDB" id="9797736at2"/>
<sequence>MQSCQIKRRHFLAGAAALGLAGARPFAARAAQATGQEAIISIGGSVSEIVVALGRHDRLVAVDTTSRFPEKLTKLPQLGYMRNLAAEGILSLNPTHIIASEHAGPATTMAQLRETGVLSVIPDQPSPDGLADKILKVGQALDIEEKARILAKTVRSDFVETRDRIKETLARTGADRPRVAFLHNIGQASPLASGRDTAAHTMISLAGGTNAFNSFISHKTVSPEALIQAAPDILIMGGRSIERFGGMDSLRALPHVAATPAGKNRRIFTVDTLYTLGFGPRSGHALAELTNRFHPTLNIPVPPARPWLDGLS</sequence>
<evidence type="ECO:0000313" key="3">
    <source>
        <dbReference type="EMBL" id="RED44165.1"/>
    </source>
</evidence>
<evidence type="ECO:0000313" key="4">
    <source>
        <dbReference type="Proteomes" id="UP000256845"/>
    </source>
</evidence>
<dbReference type="InterPro" id="IPR050902">
    <property type="entry name" value="ABC_Transporter_SBP"/>
</dbReference>
<dbReference type="AlphaFoldDB" id="A0A3D9H3U2"/>
<dbReference type="Gene3D" id="3.40.50.1980">
    <property type="entry name" value="Nitrogenase molybdenum iron protein domain"/>
    <property type="match status" value="2"/>
</dbReference>
<dbReference type="PROSITE" id="PS50983">
    <property type="entry name" value="FE_B12_PBP"/>
    <property type="match status" value="1"/>
</dbReference>
<proteinExistence type="predicted"/>
<dbReference type="InterPro" id="IPR006311">
    <property type="entry name" value="TAT_signal"/>
</dbReference>
<dbReference type="Proteomes" id="UP000256845">
    <property type="component" value="Unassembled WGS sequence"/>
</dbReference>